<keyword evidence="2" id="KW-0614">Plasmid</keyword>
<dbReference type="EMBL" id="NOWT01000032">
    <property type="protein sequence ID" value="OYD81528.1"/>
    <property type="molecule type" value="Genomic_DNA"/>
</dbReference>
<organism evidence="2 3">
    <name type="scientific">Azospirillum brasilense</name>
    <dbReference type="NCBI Taxonomy" id="192"/>
    <lineage>
        <taxon>Bacteria</taxon>
        <taxon>Pseudomonadati</taxon>
        <taxon>Pseudomonadota</taxon>
        <taxon>Alphaproteobacteria</taxon>
        <taxon>Rhodospirillales</taxon>
        <taxon>Azospirillaceae</taxon>
        <taxon>Azospirillum</taxon>
    </lineage>
</organism>
<reference evidence="2 3" key="1">
    <citation type="submission" date="2017-07" db="EMBL/GenBank/DDBJ databases">
        <title>Whole genome sequence of Azospirillum brasilense 2A1, a potential biofertilizer strain.</title>
        <authorList>
            <person name="Fontana C.A."/>
            <person name="Toffoli L.M."/>
            <person name="Salazar S.M."/>
            <person name="Puglisi E."/>
            <person name="Pedraza R."/>
            <person name="Bassi D."/>
            <person name="Cocconcelli P.S."/>
        </authorList>
    </citation>
    <scope>NUCLEOTIDE SEQUENCE [LARGE SCALE GENOMIC DNA]</scope>
    <source>
        <strain evidence="2 3">2A1</strain>
        <plasmid evidence="2">unnamed</plasmid>
    </source>
</reference>
<evidence type="ECO:0000256" key="1">
    <source>
        <dbReference type="SAM" id="MobiDB-lite"/>
    </source>
</evidence>
<evidence type="ECO:0008006" key="4">
    <source>
        <dbReference type="Google" id="ProtNLM"/>
    </source>
</evidence>
<comment type="caution">
    <text evidence="2">The sequence shown here is derived from an EMBL/GenBank/DDBJ whole genome shotgun (WGS) entry which is preliminary data.</text>
</comment>
<dbReference type="Pfam" id="PF11154">
    <property type="entry name" value="DUF2934"/>
    <property type="match status" value="1"/>
</dbReference>
<feature type="compositionally biased region" description="Low complexity" evidence="1">
    <location>
        <begin position="108"/>
        <end position="135"/>
    </location>
</feature>
<proteinExistence type="predicted"/>
<dbReference type="AlphaFoldDB" id="A0A235H6Y1"/>
<gene>
    <name evidence="2" type="ORF">CHT98_25385</name>
</gene>
<evidence type="ECO:0000313" key="2">
    <source>
        <dbReference type="EMBL" id="OYD81528.1"/>
    </source>
</evidence>
<geneLocation type="plasmid" evidence="2">
    <name>unnamed</name>
</geneLocation>
<dbReference type="InterPro" id="IPR021327">
    <property type="entry name" value="DUF2934"/>
</dbReference>
<dbReference type="Proteomes" id="UP000215367">
    <property type="component" value="Unassembled WGS sequence"/>
</dbReference>
<protein>
    <recommendedName>
        <fullName evidence="4">DUF2934 domain-containing protein</fullName>
    </recommendedName>
</protein>
<accession>A0A235H6Y1</accession>
<name>A0A235H6Y1_AZOBR</name>
<sequence length="169" mass="17906">MQGDREDRIRHRAYEIWERDGRPEGRGQDHWAQACAEIEAEDRASAMAEPVAMVAAVKDAAAGAVKKAVRRTKTAATELLGVGLNAVVDVVEEAVASKKPRARKAKAEPAAANETLAETPAEPQATKPVPATPKVAKPPRAKAGKVDAAKPATPRTRQKPAASDTEPAH</sequence>
<dbReference type="RefSeq" id="WP_094306206.1">
    <property type="nucleotide sequence ID" value="NZ_NOWT01000032.1"/>
</dbReference>
<feature type="region of interest" description="Disordered" evidence="1">
    <location>
        <begin position="96"/>
        <end position="169"/>
    </location>
</feature>
<evidence type="ECO:0000313" key="3">
    <source>
        <dbReference type="Proteomes" id="UP000215367"/>
    </source>
</evidence>